<evidence type="ECO:0000256" key="12">
    <source>
        <dbReference type="SAM" id="Phobius"/>
    </source>
</evidence>
<keyword evidence="4 12" id="KW-0472">Membrane</keyword>
<feature type="domain" description="VTT" evidence="13">
    <location>
        <begin position="155"/>
        <end position="274"/>
    </location>
</feature>
<evidence type="ECO:0000256" key="5">
    <source>
        <dbReference type="ARBA" id="ARBA00024479"/>
    </source>
</evidence>
<evidence type="ECO:0000256" key="9">
    <source>
        <dbReference type="ARBA" id="ARBA00034049"/>
    </source>
</evidence>
<evidence type="ECO:0000256" key="8">
    <source>
        <dbReference type="ARBA" id="ARBA00025797"/>
    </source>
</evidence>
<reference evidence="14 15" key="1">
    <citation type="journal article" date="2018" name="Nat. Ecol. Evol.">
        <title>Shark genomes provide insights into elasmobranch evolution and the origin of vertebrates.</title>
        <authorList>
            <person name="Hara Y"/>
            <person name="Yamaguchi K"/>
            <person name="Onimaru K"/>
            <person name="Kadota M"/>
            <person name="Koyanagi M"/>
            <person name="Keeley SD"/>
            <person name="Tatsumi K"/>
            <person name="Tanaka K"/>
            <person name="Motone F"/>
            <person name="Kageyama Y"/>
            <person name="Nozu R"/>
            <person name="Adachi N"/>
            <person name="Nishimura O"/>
            <person name="Nakagawa R"/>
            <person name="Tanegashima C"/>
            <person name="Kiyatake I"/>
            <person name="Matsumoto R"/>
            <person name="Murakumo K"/>
            <person name="Nishida K"/>
            <person name="Terakita A"/>
            <person name="Kuratani S"/>
            <person name="Sato K"/>
            <person name="Hyodo S Kuraku.S."/>
        </authorList>
    </citation>
    <scope>NUCLEOTIDE SEQUENCE [LARGE SCALE GENOMIC DNA]</scope>
</reference>
<organism evidence="14 15">
    <name type="scientific">Scyliorhinus torazame</name>
    <name type="common">Cloudy catshark</name>
    <name type="synonym">Catulus torazame</name>
    <dbReference type="NCBI Taxonomy" id="75743"/>
    <lineage>
        <taxon>Eukaryota</taxon>
        <taxon>Metazoa</taxon>
        <taxon>Chordata</taxon>
        <taxon>Craniata</taxon>
        <taxon>Vertebrata</taxon>
        <taxon>Chondrichthyes</taxon>
        <taxon>Elasmobranchii</taxon>
        <taxon>Galeomorphii</taxon>
        <taxon>Galeoidea</taxon>
        <taxon>Carcharhiniformes</taxon>
        <taxon>Scyliorhinidae</taxon>
        <taxon>Scyliorhinus</taxon>
    </lineage>
</organism>
<dbReference type="Proteomes" id="UP000288216">
    <property type="component" value="Unassembled WGS sequence"/>
</dbReference>
<accession>A0A401PL96</accession>
<dbReference type="STRING" id="75743.A0A401PL96"/>
<comment type="catalytic activity">
    <reaction evidence="5">
        <text>a 1,2-diacyl-sn-glycero-3-phospho-L-serine(in) = a 1,2-diacyl-sn-glycero-3-phospho-L-serine(out)</text>
        <dbReference type="Rhea" id="RHEA:38663"/>
        <dbReference type="ChEBI" id="CHEBI:57262"/>
    </reaction>
</comment>
<dbReference type="InterPro" id="IPR032816">
    <property type="entry name" value="VTT_dom"/>
</dbReference>
<dbReference type="Pfam" id="PF09335">
    <property type="entry name" value="VTT_dom"/>
    <property type="match status" value="1"/>
</dbReference>
<comment type="catalytic activity">
    <reaction evidence="9">
        <text>cholesterol(in) = cholesterol(out)</text>
        <dbReference type="Rhea" id="RHEA:39747"/>
        <dbReference type="ChEBI" id="CHEBI:16113"/>
    </reaction>
</comment>
<evidence type="ECO:0000256" key="11">
    <source>
        <dbReference type="ARBA" id="ARBA00045607"/>
    </source>
</evidence>
<comment type="catalytic activity">
    <reaction evidence="7">
        <text>a 1,2-diacyl-sn-glycero-3-phosphocholine(in) = a 1,2-diacyl-sn-glycero-3-phosphocholine(out)</text>
        <dbReference type="Rhea" id="RHEA:38571"/>
        <dbReference type="ChEBI" id="CHEBI:57643"/>
    </reaction>
</comment>
<dbReference type="GO" id="GO:0005789">
    <property type="term" value="C:endoplasmic reticulum membrane"/>
    <property type="evidence" value="ECO:0007669"/>
    <property type="project" value="TreeGrafter"/>
</dbReference>
<comment type="similarity">
    <text evidence="8">Belongs to the TMEM41 family.</text>
</comment>
<protein>
    <recommendedName>
        <fullName evidence="10">Transmembrane protein 41B</fullName>
    </recommendedName>
</protein>
<evidence type="ECO:0000259" key="13">
    <source>
        <dbReference type="Pfam" id="PF09335"/>
    </source>
</evidence>
<dbReference type="OrthoDB" id="3364966at2759"/>
<feature type="non-terminal residue" evidence="14">
    <location>
        <position position="1"/>
    </location>
</feature>
<comment type="subcellular location">
    <subcellularLocation>
        <location evidence="1">Membrane</location>
        <topology evidence="1">Multi-pass membrane protein</topology>
    </subcellularLocation>
</comment>
<keyword evidence="15" id="KW-1185">Reference proteome</keyword>
<sequence length="317" mass="35679">KGERAEVLDCDWRQSLVHRRIRSLQRRKMAIKRTGEVLRRSGVVLNDAPQEEAAPLGTAADGEAAQGKAPLEGGSARMSIFILLSTFSSAAFVMYLVYRNFPELDEEERKTIVIPKDMDDAKALGKVLSKYKDTYYVQVLVAYFTTYIFLQTFAIPGSIFLSILSGFLYPFPLALFLVCLCSGVGASFCYMLFYLVGRPVVYKYLTDRATKWSQQVDKHREHLINYIIFLRITPFLPNWFINITSPVINVPLGVFFIGTFLGVAPPSFVAIKAGTTLYQLTTAGEAVSWNSVFVLMILAIVSLLPVFFQKKLKEKFS</sequence>
<evidence type="ECO:0000256" key="4">
    <source>
        <dbReference type="ARBA" id="ARBA00023136"/>
    </source>
</evidence>
<name>A0A401PL96_SCYTO</name>
<dbReference type="InterPro" id="IPR045014">
    <property type="entry name" value="TM41A/B"/>
</dbReference>
<evidence type="ECO:0000256" key="3">
    <source>
        <dbReference type="ARBA" id="ARBA00022989"/>
    </source>
</evidence>
<evidence type="ECO:0000256" key="7">
    <source>
        <dbReference type="ARBA" id="ARBA00024631"/>
    </source>
</evidence>
<comment type="catalytic activity">
    <reaction evidence="6">
        <text>a 1,2-diacyl-sn-glycero-3-phosphoethanolamine(in) = a 1,2-diacyl-sn-glycero-3-phosphoethanolamine(out)</text>
        <dbReference type="Rhea" id="RHEA:38895"/>
        <dbReference type="ChEBI" id="CHEBI:64612"/>
    </reaction>
</comment>
<evidence type="ECO:0000256" key="10">
    <source>
        <dbReference type="ARBA" id="ARBA00039252"/>
    </source>
</evidence>
<dbReference type="PANTHER" id="PTHR43220">
    <property type="match status" value="1"/>
</dbReference>
<feature type="transmembrane region" description="Helical" evidence="12">
    <location>
        <begin position="173"/>
        <end position="196"/>
    </location>
</feature>
<feature type="transmembrane region" description="Helical" evidence="12">
    <location>
        <begin position="135"/>
        <end position="161"/>
    </location>
</feature>
<dbReference type="PANTHER" id="PTHR43220:SF18">
    <property type="entry name" value="TRANSMEMBRANE PROTEIN 41B"/>
    <property type="match status" value="1"/>
</dbReference>
<comment type="caution">
    <text evidence="14">The sequence shown here is derived from an EMBL/GenBank/DDBJ whole genome shotgun (WGS) entry which is preliminary data.</text>
</comment>
<dbReference type="AlphaFoldDB" id="A0A401PL96"/>
<evidence type="ECO:0000313" key="15">
    <source>
        <dbReference type="Proteomes" id="UP000288216"/>
    </source>
</evidence>
<evidence type="ECO:0000256" key="1">
    <source>
        <dbReference type="ARBA" id="ARBA00004141"/>
    </source>
</evidence>
<dbReference type="OMA" id="SICYCIS"/>
<evidence type="ECO:0000313" key="14">
    <source>
        <dbReference type="EMBL" id="GCB73914.1"/>
    </source>
</evidence>
<comment type="function">
    <text evidence="11">Phospholipid scramblase involved in lipid homeostasis and membrane dynamics processes. Has phospholipid scramblase activity toward cholesterol and phosphatidylserine, as well as phosphatidylethanolamine and phosphatidylcholine. Required for autophagosome formation: participates in early stages of autophagosome biogenesis at the endoplasmic reticulum (ER) membrane by reequilibrating the leaflets of the ER as lipids are extracted by ATG2 (ATG2A or ATG2B) to mediate autophagosome assembly. In addition to autophagy, involved in other processes in which phospholipid scramblase activity is required. Required for normal motor neuron development.</text>
</comment>
<feature type="transmembrane region" description="Helical" evidence="12">
    <location>
        <begin position="78"/>
        <end position="98"/>
    </location>
</feature>
<feature type="transmembrane region" description="Helical" evidence="12">
    <location>
        <begin position="289"/>
        <end position="308"/>
    </location>
</feature>
<proteinExistence type="inferred from homology"/>
<dbReference type="GO" id="GO:0000045">
    <property type="term" value="P:autophagosome assembly"/>
    <property type="evidence" value="ECO:0007669"/>
    <property type="project" value="TreeGrafter"/>
</dbReference>
<dbReference type="EMBL" id="BFAA01000783">
    <property type="protein sequence ID" value="GCB73914.1"/>
    <property type="molecule type" value="Genomic_DNA"/>
</dbReference>
<gene>
    <name evidence="14" type="ORF">scyTo_0002996</name>
</gene>
<evidence type="ECO:0000256" key="6">
    <source>
        <dbReference type="ARBA" id="ARBA00024615"/>
    </source>
</evidence>
<keyword evidence="2 12" id="KW-0812">Transmembrane</keyword>
<feature type="transmembrane region" description="Helical" evidence="12">
    <location>
        <begin position="248"/>
        <end position="269"/>
    </location>
</feature>
<evidence type="ECO:0000256" key="2">
    <source>
        <dbReference type="ARBA" id="ARBA00022692"/>
    </source>
</evidence>
<keyword evidence="3 12" id="KW-1133">Transmembrane helix</keyword>